<keyword evidence="1" id="KW-1133">Transmembrane helix</keyword>
<accession>A0ABS2JYD6</accession>
<dbReference type="RefSeq" id="WP_204637550.1">
    <property type="nucleotide sequence ID" value="NZ_JADIKC010000009.1"/>
</dbReference>
<keyword evidence="3" id="KW-1185">Reference proteome</keyword>
<keyword evidence="1" id="KW-0812">Transmembrane</keyword>
<evidence type="ECO:0000313" key="2">
    <source>
        <dbReference type="EMBL" id="MBM7123098.1"/>
    </source>
</evidence>
<keyword evidence="1" id="KW-0472">Membrane</keyword>
<proteinExistence type="predicted"/>
<organism evidence="2 3">
    <name type="scientific">Dyella kyungheensis</name>
    <dbReference type="NCBI Taxonomy" id="1242174"/>
    <lineage>
        <taxon>Bacteria</taxon>
        <taxon>Pseudomonadati</taxon>
        <taxon>Pseudomonadota</taxon>
        <taxon>Gammaproteobacteria</taxon>
        <taxon>Lysobacterales</taxon>
        <taxon>Rhodanobacteraceae</taxon>
        <taxon>Dyella</taxon>
    </lineage>
</organism>
<comment type="caution">
    <text evidence="2">The sequence shown here is derived from an EMBL/GenBank/DDBJ whole genome shotgun (WGS) entry which is preliminary data.</text>
</comment>
<dbReference type="EMBL" id="JADIKC010000009">
    <property type="protein sequence ID" value="MBM7123098.1"/>
    <property type="molecule type" value="Genomic_DNA"/>
</dbReference>
<reference evidence="2 3" key="1">
    <citation type="submission" date="2020-10" db="EMBL/GenBank/DDBJ databases">
        <title>Phylogeny of dyella-like bacteria.</title>
        <authorList>
            <person name="Fu J."/>
        </authorList>
    </citation>
    <scope>NUCLEOTIDE SEQUENCE [LARGE SCALE GENOMIC DNA]</scope>
    <source>
        <strain evidence="2 3">THG-B117</strain>
    </source>
</reference>
<evidence type="ECO:0000256" key="1">
    <source>
        <dbReference type="SAM" id="Phobius"/>
    </source>
</evidence>
<name>A0ABS2JYD6_9GAMM</name>
<gene>
    <name evidence="2" type="ORF">ISP20_18165</name>
</gene>
<sequence length="99" mass="10616">MTKVLAAIALFGFVAAWCTGVVAWFSAIVFAVKAVRRTQAGVRLWGRETLWNPANALLNPQLLTPEGLAYRRKCFIAIGVFIGCVGIPLLAAAITGNLK</sequence>
<evidence type="ECO:0000313" key="3">
    <source>
        <dbReference type="Proteomes" id="UP001430065"/>
    </source>
</evidence>
<dbReference type="Proteomes" id="UP001430065">
    <property type="component" value="Unassembled WGS sequence"/>
</dbReference>
<protein>
    <submittedName>
        <fullName evidence="2">Uncharacterized protein</fullName>
    </submittedName>
</protein>
<feature type="transmembrane region" description="Helical" evidence="1">
    <location>
        <begin position="6"/>
        <end position="32"/>
    </location>
</feature>
<feature type="transmembrane region" description="Helical" evidence="1">
    <location>
        <begin position="74"/>
        <end position="94"/>
    </location>
</feature>